<dbReference type="CDD" id="cd04077">
    <property type="entry name" value="Peptidases_S8_PCSK9_ProteinaseK_like"/>
    <property type="match status" value="1"/>
</dbReference>
<dbReference type="InterPro" id="IPR023827">
    <property type="entry name" value="Peptidase_S8_Asp-AS"/>
</dbReference>
<dbReference type="SUPFAM" id="SSF54897">
    <property type="entry name" value="Protease propeptides/inhibitors"/>
    <property type="match status" value="1"/>
</dbReference>
<dbReference type="EMBL" id="MU003829">
    <property type="protein sequence ID" value="KAF2718193.1"/>
    <property type="molecule type" value="Genomic_DNA"/>
</dbReference>
<evidence type="ECO:0000256" key="5">
    <source>
        <dbReference type="PROSITE-ProRule" id="PRU01240"/>
    </source>
</evidence>
<dbReference type="PROSITE" id="PS00138">
    <property type="entry name" value="SUBTILASE_SER"/>
    <property type="match status" value="1"/>
</dbReference>
<dbReference type="InterPro" id="IPR036852">
    <property type="entry name" value="Peptidase_S8/S53_dom_sf"/>
</dbReference>
<dbReference type="InterPro" id="IPR034193">
    <property type="entry name" value="PCSK9_ProteinaseK-like"/>
</dbReference>
<organism evidence="9 10">
    <name type="scientific">Polychaeton citri CBS 116435</name>
    <dbReference type="NCBI Taxonomy" id="1314669"/>
    <lineage>
        <taxon>Eukaryota</taxon>
        <taxon>Fungi</taxon>
        <taxon>Dikarya</taxon>
        <taxon>Ascomycota</taxon>
        <taxon>Pezizomycotina</taxon>
        <taxon>Dothideomycetes</taxon>
        <taxon>Dothideomycetidae</taxon>
        <taxon>Capnodiales</taxon>
        <taxon>Capnodiaceae</taxon>
        <taxon>Polychaeton</taxon>
    </lineage>
</organism>
<dbReference type="GO" id="GO:0004252">
    <property type="term" value="F:serine-type endopeptidase activity"/>
    <property type="evidence" value="ECO:0007669"/>
    <property type="project" value="UniProtKB-UniRule"/>
</dbReference>
<feature type="chain" id="PRO_5040477085" evidence="7">
    <location>
        <begin position="17"/>
        <end position="389"/>
    </location>
</feature>
<dbReference type="PROSITE" id="PS00136">
    <property type="entry name" value="SUBTILASE_ASP"/>
    <property type="match status" value="1"/>
</dbReference>
<dbReference type="InterPro" id="IPR037045">
    <property type="entry name" value="S8pro/Inhibitor_I9_sf"/>
</dbReference>
<comment type="caution">
    <text evidence="9">The sequence shown here is derived from an EMBL/GenBank/DDBJ whole genome shotgun (WGS) entry which is preliminary data.</text>
</comment>
<evidence type="ECO:0000313" key="9">
    <source>
        <dbReference type="EMBL" id="KAF2718193.1"/>
    </source>
</evidence>
<dbReference type="PANTHER" id="PTHR43806:SF58">
    <property type="entry name" value="ALKALINE PROTEASE 1-RELATED"/>
    <property type="match status" value="1"/>
</dbReference>
<comment type="similarity">
    <text evidence="1 5 6">Belongs to the peptidase S8 family.</text>
</comment>
<dbReference type="PRINTS" id="PR00723">
    <property type="entry name" value="SUBTILISIN"/>
</dbReference>
<dbReference type="PROSITE" id="PS51892">
    <property type="entry name" value="SUBTILASE"/>
    <property type="match status" value="1"/>
</dbReference>
<dbReference type="Gene3D" id="3.40.50.200">
    <property type="entry name" value="Peptidase S8/S53 domain"/>
    <property type="match status" value="1"/>
</dbReference>
<protein>
    <submittedName>
        <fullName evidence="9">Subtilisin-like protein</fullName>
    </submittedName>
</protein>
<name>A0A9P4Q2K0_9PEZI</name>
<keyword evidence="4 5" id="KW-0720">Serine protease</keyword>
<keyword evidence="2 5" id="KW-0645">Protease</keyword>
<dbReference type="PANTHER" id="PTHR43806">
    <property type="entry name" value="PEPTIDASE S8"/>
    <property type="match status" value="1"/>
</dbReference>
<feature type="active site" description="Charge relay system" evidence="5">
    <location>
        <position position="144"/>
    </location>
</feature>
<feature type="active site" description="Charge relay system" evidence="5">
    <location>
        <position position="333"/>
    </location>
</feature>
<keyword evidence="10" id="KW-1185">Reference proteome</keyword>
<dbReference type="GO" id="GO:0006508">
    <property type="term" value="P:proteolysis"/>
    <property type="evidence" value="ECO:0007669"/>
    <property type="project" value="UniProtKB-KW"/>
</dbReference>
<evidence type="ECO:0000256" key="4">
    <source>
        <dbReference type="ARBA" id="ARBA00022825"/>
    </source>
</evidence>
<keyword evidence="7" id="KW-0732">Signal</keyword>
<dbReference type="InterPro" id="IPR015500">
    <property type="entry name" value="Peptidase_S8_subtilisin-rel"/>
</dbReference>
<feature type="signal peptide" evidence="7">
    <location>
        <begin position="1"/>
        <end position="16"/>
    </location>
</feature>
<evidence type="ECO:0000256" key="2">
    <source>
        <dbReference type="ARBA" id="ARBA00022670"/>
    </source>
</evidence>
<evidence type="ECO:0000256" key="6">
    <source>
        <dbReference type="RuleBase" id="RU003355"/>
    </source>
</evidence>
<gene>
    <name evidence="9" type="ORF">K431DRAFT_306312</name>
</gene>
<dbReference type="Gene3D" id="3.30.70.80">
    <property type="entry name" value="Peptidase S8 propeptide/proteinase inhibitor I9"/>
    <property type="match status" value="1"/>
</dbReference>
<dbReference type="Proteomes" id="UP000799441">
    <property type="component" value="Unassembled WGS sequence"/>
</dbReference>
<feature type="domain" description="Peptidase S8/S53" evidence="8">
    <location>
        <begin position="142"/>
        <end position="349"/>
    </location>
</feature>
<dbReference type="OrthoDB" id="206201at2759"/>
<dbReference type="SUPFAM" id="SSF52743">
    <property type="entry name" value="Subtilisin-like"/>
    <property type="match status" value="1"/>
</dbReference>
<dbReference type="GO" id="GO:0005576">
    <property type="term" value="C:extracellular region"/>
    <property type="evidence" value="ECO:0007669"/>
    <property type="project" value="UniProtKB-ARBA"/>
</dbReference>
<evidence type="ECO:0000256" key="3">
    <source>
        <dbReference type="ARBA" id="ARBA00022801"/>
    </source>
</evidence>
<accession>A0A9P4Q2K0</accession>
<dbReference type="InterPro" id="IPR000209">
    <property type="entry name" value="Peptidase_S8/S53_dom"/>
</dbReference>
<reference evidence="9" key="1">
    <citation type="journal article" date="2020" name="Stud. Mycol.">
        <title>101 Dothideomycetes genomes: a test case for predicting lifestyles and emergence of pathogens.</title>
        <authorList>
            <person name="Haridas S."/>
            <person name="Albert R."/>
            <person name="Binder M."/>
            <person name="Bloem J."/>
            <person name="Labutti K."/>
            <person name="Salamov A."/>
            <person name="Andreopoulos B."/>
            <person name="Baker S."/>
            <person name="Barry K."/>
            <person name="Bills G."/>
            <person name="Bluhm B."/>
            <person name="Cannon C."/>
            <person name="Castanera R."/>
            <person name="Culley D."/>
            <person name="Daum C."/>
            <person name="Ezra D."/>
            <person name="Gonzalez J."/>
            <person name="Henrissat B."/>
            <person name="Kuo A."/>
            <person name="Liang C."/>
            <person name="Lipzen A."/>
            <person name="Lutzoni F."/>
            <person name="Magnuson J."/>
            <person name="Mondo S."/>
            <person name="Nolan M."/>
            <person name="Ohm R."/>
            <person name="Pangilinan J."/>
            <person name="Park H.-J."/>
            <person name="Ramirez L."/>
            <person name="Alfaro M."/>
            <person name="Sun H."/>
            <person name="Tritt A."/>
            <person name="Yoshinaga Y."/>
            <person name="Zwiers L.-H."/>
            <person name="Turgeon B."/>
            <person name="Goodwin S."/>
            <person name="Spatafora J."/>
            <person name="Crous P."/>
            <person name="Grigoriev I."/>
        </authorList>
    </citation>
    <scope>NUCLEOTIDE SEQUENCE</scope>
    <source>
        <strain evidence="9">CBS 116435</strain>
    </source>
</reference>
<evidence type="ECO:0000256" key="7">
    <source>
        <dbReference type="SAM" id="SignalP"/>
    </source>
</evidence>
<evidence type="ECO:0000259" key="8">
    <source>
        <dbReference type="Pfam" id="PF00082"/>
    </source>
</evidence>
<keyword evidence="3 5" id="KW-0378">Hydrolase</keyword>
<dbReference type="FunFam" id="3.40.50.200:FF:000014">
    <property type="entry name" value="Proteinase K"/>
    <property type="match status" value="1"/>
</dbReference>
<evidence type="ECO:0000256" key="1">
    <source>
        <dbReference type="ARBA" id="ARBA00011073"/>
    </source>
</evidence>
<dbReference type="Pfam" id="PF00082">
    <property type="entry name" value="Peptidase_S8"/>
    <property type="match status" value="1"/>
</dbReference>
<dbReference type="InterPro" id="IPR023828">
    <property type="entry name" value="Peptidase_S8_Ser-AS"/>
</dbReference>
<feature type="active site" description="Charge relay system" evidence="5">
    <location>
        <position position="176"/>
    </location>
</feature>
<proteinExistence type="inferred from homology"/>
<evidence type="ECO:0000313" key="10">
    <source>
        <dbReference type="Proteomes" id="UP000799441"/>
    </source>
</evidence>
<dbReference type="InterPro" id="IPR050131">
    <property type="entry name" value="Peptidase_S8_subtilisin-like"/>
</dbReference>
<dbReference type="AlphaFoldDB" id="A0A9P4Q2K0"/>
<sequence>MRSFLSILAALPAIFAAPVLNLESNAQSIAGQWIIQTTSGTDESAFNAIVTQLTTLLGIQPKHTYNFGNYRGISVSASDALIQTITNLANIKSIERDSTVYANALVTQSGAPYGLGRISHRAPGSTQYIYDSSAGSGTYSYIIDTGIYTSHNDFGGRATFGANFAGDGLNTDGNGHGTHVAGTTGSTTYGVAKKTNLIAVKVLDSQGSGATSNVIAGIQWAYKDAKAKSRIGKAVGNLSLGGSFSQSTNDAVTEAVKQGLFLAVAAGNSGVDAKSSSPASAPNVCTVGASDSTDRRASFSNYGPVVDIFAPGVNILSTWIDDPNDTNTISGTSMASPHVAGLGAYLLALEGARDPIALCDRIKTLSTKNIITNPGASTTSNLAYNGNGA</sequence>